<gene>
    <name evidence="2" type="ORF">AXG55_04295</name>
</gene>
<dbReference type="Pfam" id="PF13462">
    <property type="entry name" value="Thioredoxin_4"/>
    <property type="match status" value="1"/>
</dbReference>
<dbReference type="EMBL" id="CP017834">
    <property type="protein sequence ID" value="APJ03164.1"/>
    <property type="molecule type" value="Genomic_DNA"/>
</dbReference>
<feature type="domain" description="Thioredoxin-like fold" evidence="1">
    <location>
        <begin position="201"/>
        <end position="370"/>
    </location>
</feature>
<evidence type="ECO:0000313" key="3">
    <source>
        <dbReference type="Proteomes" id="UP000184731"/>
    </source>
</evidence>
<evidence type="ECO:0000313" key="2">
    <source>
        <dbReference type="EMBL" id="APJ03164.1"/>
    </source>
</evidence>
<proteinExistence type="predicted"/>
<dbReference type="Gene3D" id="3.40.30.10">
    <property type="entry name" value="Glutaredoxin"/>
    <property type="match status" value="1"/>
</dbReference>
<dbReference type="KEGG" id="saqi:AXG55_04295"/>
<name>A0A1L4CYY6_9BACT</name>
<dbReference type="OrthoDB" id="5290420at2"/>
<dbReference type="Proteomes" id="UP000184731">
    <property type="component" value="Chromosome"/>
</dbReference>
<dbReference type="InterPro" id="IPR012336">
    <property type="entry name" value="Thioredoxin-like_fold"/>
</dbReference>
<accession>A0A1L4CYY6</accession>
<keyword evidence="3" id="KW-1185">Reference proteome</keyword>
<reference evidence="2 3" key="1">
    <citation type="submission" date="2016-10" db="EMBL/GenBank/DDBJ databases">
        <title>Silvanigrella aquatica sp. nov., isolated from a freshwater lake located in the Black Forest, Germany, description of Silvanigrellaceae fam. nov., Silvanigrellales ord. nov., reclassification of the order Bdellovibrionales in the class Oligoflexia, reclassification of the families Bacteriovoracaceae and Halobacteriovoraceae in the new order Bacteriovoracales ord. nov., and reclassification of the family Pseudobacteriovoracaceae in the order Oligoflexiales.</title>
        <authorList>
            <person name="Hahn M.W."/>
            <person name="Schmidt J."/>
            <person name="Koll U."/>
            <person name="Rohde M."/>
            <person name="Verbag S."/>
            <person name="Pitt A."/>
            <person name="Nakai R."/>
            <person name="Naganuma T."/>
            <person name="Lang E."/>
        </authorList>
    </citation>
    <scope>NUCLEOTIDE SEQUENCE [LARGE SCALE GENOMIC DNA]</scope>
    <source>
        <strain evidence="2 3">MWH-Nonnen-W8red</strain>
    </source>
</reference>
<dbReference type="STRING" id="1915309.AXG55_04295"/>
<sequence>MEENKLTKTSTAKVLGFFVGGLLLGSLATAGVMISKNNKKAADLSAVVGKPILSVDGKTWDTTSLPGEAGMDYFTLQSNIYNAEKNFAGQVAARIALANDSGKKISPTELPKIDELLPVAPVSEQDAKQYYEKVVAQMGNGVFGGQSFDKVKSQLQMQMTQQTMNEAIMRKIQELESTGRIKVLLSAPLSPPVKLDLAGYPVRGNQNSNTVLVEVSDYLCAHCRETEKVIEKIYDDFSSKVKFVNVTYPLNPQGLSGALARGAFCATKQGGKQFRDYHSLAFQISFSKATPPAGVEPTKAFDNESIEIAKQAKLDVPSFSSCLTSNEANEHLIKVQNQFNSSIGFKGTPTFYLNGRLIDVNPQQLEATLKTALN</sequence>
<dbReference type="SUPFAM" id="SSF52833">
    <property type="entry name" value="Thioredoxin-like"/>
    <property type="match status" value="1"/>
</dbReference>
<dbReference type="AlphaFoldDB" id="A0A1L4CYY6"/>
<protein>
    <recommendedName>
        <fullName evidence="1">Thioredoxin-like fold domain-containing protein</fullName>
    </recommendedName>
</protein>
<evidence type="ECO:0000259" key="1">
    <source>
        <dbReference type="Pfam" id="PF13462"/>
    </source>
</evidence>
<organism evidence="2 3">
    <name type="scientific">Silvanigrella aquatica</name>
    <dbReference type="NCBI Taxonomy" id="1915309"/>
    <lineage>
        <taxon>Bacteria</taxon>
        <taxon>Pseudomonadati</taxon>
        <taxon>Bdellovibrionota</taxon>
        <taxon>Oligoflexia</taxon>
        <taxon>Silvanigrellales</taxon>
        <taxon>Silvanigrellaceae</taxon>
        <taxon>Silvanigrella</taxon>
    </lineage>
</organism>
<dbReference type="RefSeq" id="WP_148696890.1">
    <property type="nucleotide sequence ID" value="NZ_CP017834.1"/>
</dbReference>
<dbReference type="InterPro" id="IPR036249">
    <property type="entry name" value="Thioredoxin-like_sf"/>
</dbReference>